<dbReference type="PANTHER" id="PTHR46592:SF6">
    <property type="entry name" value="RING-H2 FINGER PROTEIN ATL67"/>
    <property type="match status" value="1"/>
</dbReference>
<dbReference type="GO" id="GO:0016740">
    <property type="term" value="F:transferase activity"/>
    <property type="evidence" value="ECO:0007669"/>
    <property type="project" value="InterPro"/>
</dbReference>
<dbReference type="Pfam" id="PF13639">
    <property type="entry name" value="zf-RING_2"/>
    <property type="match status" value="1"/>
</dbReference>
<dbReference type="Proteomes" id="UP000447434">
    <property type="component" value="Chromosome 4"/>
</dbReference>
<dbReference type="InterPro" id="IPR013083">
    <property type="entry name" value="Znf_RING/FYVE/PHD"/>
</dbReference>
<dbReference type="AlphaFoldDB" id="A0A6A4QQ50"/>
<keyword evidence="5" id="KW-1185">Reference proteome</keyword>
<keyword evidence="2" id="KW-1133">Transmembrane helix</keyword>
<organism evidence="4 5">
    <name type="scientific">Lupinus albus</name>
    <name type="common">White lupine</name>
    <name type="synonym">Lupinus termis</name>
    <dbReference type="NCBI Taxonomy" id="3870"/>
    <lineage>
        <taxon>Eukaryota</taxon>
        <taxon>Viridiplantae</taxon>
        <taxon>Streptophyta</taxon>
        <taxon>Embryophyta</taxon>
        <taxon>Tracheophyta</taxon>
        <taxon>Spermatophyta</taxon>
        <taxon>Magnoliopsida</taxon>
        <taxon>eudicotyledons</taxon>
        <taxon>Gunneridae</taxon>
        <taxon>Pentapetalae</taxon>
        <taxon>rosids</taxon>
        <taxon>fabids</taxon>
        <taxon>Fabales</taxon>
        <taxon>Fabaceae</taxon>
        <taxon>Papilionoideae</taxon>
        <taxon>50 kb inversion clade</taxon>
        <taxon>genistoids sensu lato</taxon>
        <taxon>core genistoids</taxon>
        <taxon>Genisteae</taxon>
        <taxon>Lupinus</taxon>
    </lineage>
</organism>
<comment type="caution">
    <text evidence="4">The sequence shown here is derived from an EMBL/GenBank/DDBJ whole genome shotgun (WGS) entry which is preliminary data.</text>
</comment>
<keyword evidence="2" id="KW-0472">Membrane</keyword>
<dbReference type="GO" id="GO:0016567">
    <property type="term" value="P:protein ubiquitination"/>
    <property type="evidence" value="ECO:0007669"/>
    <property type="project" value="InterPro"/>
</dbReference>
<dbReference type="InterPro" id="IPR001841">
    <property type="entry name" value="Znf_RING"/>
</dbReference>
<dbReference type="OrthoDB" id="8062037at2759"/>
<dbReference type="GO" id="GO:0008270">
    <property type="term" value="F:zinc ion binding"/>
    <property type="evidence" value="ECO:0007669"/>
    <property type="project" value="UniProtKB-KW"/>
</dbReference>
<sequence length="146" mass="16928">MSSSSSPPPTTYLINLSYGYSIAIALLFLFLFSIIIIFFYLFLRILSIQNSNRNNNNSNDIVLSRIIFMAEDNEENQNGLEQNVINSYPKFEYSKDVGHDVTCSICLCDYKDSEMLRMMPECRHYFHLCCLDSWLKLNGSCPFCRN</sequence>
<evidence type="ECO:0000256" key="1">
    <source>
        <dbReference type="PROSITE-ProRule" id="PRU00175"/>
    </source>
</evidence>
<evidence type="ECO:0000256" key="2">
    <source>
        <dbReference type="SAM" id="Phobius"/>
    </source>
</evidence>
<dbReference type="InterPro" id="IPR044289">
    <property type="entry name" value="ATL67-70"/>
</dbReference>
<dbReference type="PANTHER" id="PTHR46592">
    <property type="entry name" value="RING-H2 FINGER PROTEIN ATL67"/>
    <property type="match status" value="1"/>
</dbReference>
<evidence type="ECO:0000313" key="5">
    <source>
        <dbReference type="Proteomes" id="UP000447434"/>
    </source>
</evidence>
<dbReference type="Gene3D" id="3.30.40.10">
    <property type="entry name" value="Zinc/RING finger domain, C3HC4 (zinc finger)"/>
    <property type="match status" value="1"/>
</dbReference>
<keyword evidence="1" id="KW-0862">Zinc</keyword>
<protein>
    <submittedName>
        <fullName evidence="4">Putative transcription factor C2H2 family</fullName>
    </submittedName>
</protein>
<dbReference type="EMBL" id="WOCE01000004">
    <property type="protein sequence ID" value="KAE9615819.1"/>
    <property type="molecule type" value="Genomic_DNA"/>
</dbReference>
<keyword evidence="1" id="KW-0863">Zinc-finger</keyword>
<gene>
    <name evidence="4" type="ORF">Lalb_Chr04g0259311</name>
</gene>
<dbReference type="SMART" id="SM00184">
    <property type="entry name" value="RING"/>
    <property type="match status" value="1"/>
</dbReference>
<feature type="transmembrane region" description="Helical" evidence="2">
    <location>
        <begin position="20"/>
        <end position="43"/>
    </location>
</feature>
<proteinExistence type="predicted"/>
<feature type="domain" description="RING-type" evidence="3">
    <location>
        <begin position="103"/>
        <end position="145"/>
    </location>
</feature>
<name>A0A6A4QQ50_LUPAL</name>
<keyword evidence="2" id="KW-0812">Transmembrane</keyword>
<reference evidence="5" key="1">
    <citation type="journal article" date="2020" name="Nat. Commun.">
        <title>Genome sequence of the cluster root forming white lupin.</title>
        <authorList>
            <person name="Hufnagel B."/>
            <person name="Marques A."/>
            <person name="Soriano A."/>
            <person name="Marques L."/>
            <person name="Divol F."/>
            <person name="Doumas P."/>
            <person name="Sallet E."/>
            <person name="Mancinotti D."/>
            <person name="Carrere S."/>
            <person name="Marande W."/>
            <person name="Arribat S."/>
            <person name="Keller J."/>
            <person name="Huneau C."/>
            <person name="Blein T."/>
            <person name="Aime D."/>
            <person name="Laguerre M."/>
            <person name="Taylor J."/>
            <person name="Schubert V."/>
            <person name="Nelson M."/>
            <person name="Geu-Flores F."/>
            <person name="Crespi M."/>
            <person name="Gallardo-Guerrero K."/>
            <person name="Delaux P.-M."/>
            <person name="Salse J."/>
            <person name="Berges H."/>
            <person name="Guyot R."/>
            <person name="Gouzy J."/>
            <person name="Peret B."/>
        </authorList>
    </citation>
    <scope>NUCLEOTIDE SEQUENCE [LARGE SCALE GENOMIC DNA]</scope>
    <source>
        <strain evidence="5">cv. Amiga</strain>
    </source>
</reference>
<dbReference type="SUPFAM" id="SSF57850">
    <property type="entry name" value="RING/U-box"/>
    <property type="match status" value="1"/>
</dbReference>
<keyword evidence="1" id="KW-0479">Metal-binding</keyword>
<dbReference type="PROSITE" id="PS50089">
    <property type="entry name" value="ZF_RING_2"/>
    <property type="match status" value="1"/>
</dbReference>
<evidence type="ECO:0000259" key="3">
    <source>
        <dbReference type="PROSITE" id="PS50089"/>
    </source>
</evidence>
<evidence type="ECO:0000313" key="4">
    <source>
        <dbReference type="EMBL" id="KAE9615819.1"/>
    </source>
</evidence>
<accession>A0A6A4QQ50</accession>